<protein>
    <recommendedName>
        <fullName evidence="2">Chalcone isomerase domain-containing protein</fullName>
    </recommendedName>
</protein>
<dbReference type="STRING" id="1317122.ATO12_00010"/>
<feature type="chain" id="PRO_5001512091" description="Chalcone isomerase domain-containing protein" evidence="1">
    <location>
        <begin position="20"/>
        <end position="188"/>
    </location>
</feature>
<dbReference type="Pfam" id="PF16036">
    <property type="entry name" value="Chalcone_3"/>
    <property type="match status" value="1"/>
</dbReference>
<feature type="domain" description="Chalcone isomerase" evidence="2">
    <location>
        <begin position="23"/>
        <end position="185"/>
    </location>
</feature>
<gene>
    <name evidence="3" type="ORF">ATO12_00010</name>
</gene>
<evidence type="ECO:0000256" key="1">
    <source>
        <dbReference type="SAM" id="SignalP"/>
    </source>
</evidence>
<dbReference type="SUPFAM" id="SSF54626">
    <property type="entry name" value="Chalcone isomerase"/>
    <property type="match status" value="1"/>
</dbReference>
<keyword evidence="4" id="KW-1185">Reference proteome</keyword>
<evidence type="ECO:0000313" key="4">
    <source>
        <dbReference type="Proteomes" id="UP000023541"/>
    </source>
</evidence>
<dbReference type="eggNOG" id="ENOG502ZD7C">
    <property type="taxonomic scope" value="Bacteria"/>
</dbReference>
<dbReference type="InterPro" id="IPR036298">
    <property type="entry name" value="Chalcone_isomerase_sf"/>
</dbReference>
<dbReference type="Proteomes" id="UP000023541">
    <property type="component" value="Unassembled WGS sequence"/>
</dbReference>
<dbReference type="EMBL" id="AQRA01000001">
    <property type="protein sequence ID" value="EZH75194.1"/>
    <property type="molecule type" value="Genomic_DNA"/>
</dbReference>
<feature type="signal peptide" evidence="1">
    <location>
        <begin position="1"/>
        <end position="19"/>
    </location>
</feature>
<accession>A0A023BZ23</accession>
<name>A0A023BZ23_9FLAO</name>
<sequence>MKKIITLTAIVLISTLSMAQIRVGDIVLPYKVNFDGEELSLNGAGMRSVLGFDTYSGGLYTKKKYNDPKKVLDSDESMSIRLNIVSKKVTNNRMIKVFRKGFDDAMFGNTQTLDARIEDFLKLFASPMKINDYFDLVYIKGKGIKTFKNGEELGYIEGRDFKYALFKIWLGNEPACKLIKGGMLGLSK</sequence>
<reference evidence="3 4" key="1">
    <citation type="submission" date="2014-04" db="EMBL/GenBank/DDBJ databases">
        <title>Aquimarina sp. 22II-S11-z7 Genome Sequencing.</title>
        <authorList>
            <person name="Lai Q."/>
        </authorList>
    </citation>
    <scope>NUCLEOTIDE SEQUENCE [LARGE SCALE GENOMIC DNA]</scope>
    <source>
        <strain evidence="3 4">22II-S11-z7</strain>
    </source>
</reference>
<dbReference type="OrthoDB" id="270742at2"/>
<dbReference type="Gene3D" id="3.50.70.10">
    <property type="match status" value="1"/>
</dbReference>
<dbReference type="InterPro" id="IPR016088">
    <property type="entry name" value="Chalcone_isomerase_3-sand"/>
</dbReference>
<dbReference type="InterPro" id="IPR016087">
    <property type="entry name" value="Chalcone_isomerase"/>
</dbReference>
<keyword evidence="1" id="KW-0732">Signal</keyword>
<evidence type="ECO:0000259" key="2">
    <source>
        <dbReference type="Pfam" id="PF16036"/>
    </source>
</evidence>
<comment type="caution">
    <text evidence="3">The sequence shown here is derived from an EMBL/GenBank/DDBJ whole genome shotgun (WGS) entry which is preliminary data.</text>
</comment>
<proteinExistence type="predicted"/>
<dbReference type="GO" id="GO:0016872">
    <property type="term" value="F:intramolecular lyase activity"/>
    <property type="evidence" value="ECO:0007669"/>
    <property type="project" value="InterPro"/>
</dbReference>
<dbReference type="RefSeq" id="WP_034237488.1">
    <property type="nucleotide sequence ID" value="NZ_AQRA01000001.1"/>
</dbReference>
<organism evidence="3 4">
    <name type="scientific">Aquimarina atlantica</name>
    <dbReference type="NCBI Taxonomy" id="1317122"/>
    <lineage>
        <taxon>Bacteria</taxon>
        <taxon>Pseudomonadati</taxon>
        <taxon>Bacteroidota</taxon>
        <taxon>Flavobacteriia</taxon>
        <taxon>Flavobacteriales</taxon>
        <taxon>Flavobacteriaceae</taxon>
        <taxon>Aquimarina</taxon>
    </lineage>
</organism>
<evidence type="ECO:0000313" key="3">
    <source>
        <dbReference type="EMBL" id="EZH75194.1"/>
    </source>
</evidence>
<dbReference type="AlphaFoldDB" id="A0A023BZ23"/>